<feature type="transmembrane region" description="Helical" evidence="1">
    <location>
        <begin position="87"/>
        <end position="109"/>
    </location>
</feature>
<gene>
    <name evidence="2" type="ORF">UX44_C0012G0012</name>
</gene>
<dbReference type="EMBL" id="LCMF01000012">
    <property type="protein sequence ID" value="KKU30802.1"/>
    <property type="molecule type" value="Genomic_DNA"/>
</dbReference>
<dbReference type="Proteomes" id="UP000034732">
    <property type="component" value="Unassembled WGS sequence"/>
</dbReference>
<evidence type="ECO:0000313" key="3">
    <source>
        <dbReference type="Proteomes" id="UP000034732"/>
    </source>
</evidence>
<evidence type="ECO:0000256" key="1">
    <source>
        <dbReference type="SAM" id="Phobius"/>
    </source>
</evidence>
<evidence type="ECO:0000313" key="2">
    <source>
        <dbReference type="EMBL" id="KKU30802.1"/>
    </source>
</evidence>
<name>A0A0G1PDR9_UNCKA</name>
<sequence>MSPFQGEGRRFEPGPPLQAPVAQWIEQFPSKEKVAGSTPAGCAKCRTSPSGGIGIRATLKMSSRLAGCGFESHLGHQSAKLIHVKSAITIFLVAAIFSLVGIIVASNYAQQKSVDRSKLPEKVEMNKSFQKWITNLKNKGFVIEADEFRLLEEVEVYNTKWITVSSIDNQDVKLQFDETLKAAEDVKGIVFSPNDREFIDYRYTDRGEYLAHEARFYGLREDKVIDARILDCSVRANCYFDRAYFIDNDVFAISEISRNLDEDDVEVPVCDTGGICTYTFKIHVIDLINNKRLIYESKPFDVVLDEAIENL</sequence>
<accession>A0A0G1PDR9</accession>
<comment type="caution">
    <text evidence="2">The sequence shown here is derived from an EMBL/GenBank/DDBJ whole genome shotgun (WGS) entry which is preliminary data.</text>
</comment>
<organism evidence="2 3">
    <name type="scientific">candidate division WWE3 bacterium GW2011_GWA1_46_21</name>
    <dbReference type="NCBI Taxonomy" id="1619107"/>
    <lineage>
        <taxon>Bacteria</taxon>
        <taxon>Katanobacteria</taxon>
    </lineage>
</organism>
<keyword evidence="1" id="KW-0472">Membrane</keyword>
<reference evidence="2 3" key="1">
    <citation type="journal article" date="2015" name="Nature">
        <title>rRNA introns, odd ribosomes, and small enigmatic genomes across a large radiation of phyla.</title>
        <authorList>
            <person name="Brown C.T."/>
            <person name="Hug L.A."/>
            <person name="Thomas B.C."/>
            <person name="Sharon I."/>
            <person name="Castelle C.J."/>
            <person name="Singh A."/>
            <person name="Wilkins M.J."/>
            <person name="Williams K.H."/>
            <person name="Banfield J.F."/>
        </authorList>
    </citation>
    <scope>NUCLEOTIDE SEQUENCE [LARGE SCALE GENOMIC DNA]</scope>
</reference>
<protein>
    <submittedName>
        <fullName evidence="2">Uncharacterized protein</fullName>
    </submittedName>
</protein>
<proteinExistence type="predicted"/>
<keyword evidence="1" id="KW-0812">Transmembrane</keyword>
<keyword evidence="1" id="KW-1133">Transmembrane helix</keyword>
<dbReference type="AntiFam" id="ANF00010">
    <property type="entry name" value="tRNA translation"/>
</dbReference>
<dbReference type="AlphaFoldDB" id="A0A0G1PDR9"/>